<dbReference type="Pfam" id="PF01585">
    <property type="entry name" value="G-patch"/>
    <property type="match status" value="1"/>
</dbReference>
<dbReference type="GO" id="GO:0006397">
    <property type="term" value="P:mRNA processing"/>
    <property type="evidence" value="ECO:0007669"/>
    <property type="project" value="UniProtKB-KW"/>
</dbReference>
<feature type="region of interest" description="Disordered" evidence="5">
    <location>
        <begin position="24"/>
        <end position="49"/>
    </location>
</feature>
<keyword evidence="9" id="KW-1185">Reference proteome</keyword>
<gene>
    <name evidence="8" type="ORF">K7X08_008220</name>
</gene>
<feature type="compositionally biased region" description="Basic and acidic residues" evidence="5">
    <location>
        <begin position="24"/>
        <end position="37"/>
    </location>
</feature>
<proteinExistence type="predicted"/>
<dbReference type="SMART" id="SM00443">
    <property type="entry name" value="G_patch"/>
    <property type="match status" value="1"/>
</dbReference>
<evidence type="ECO:0000259" key="6">
    <source>
        <dbReference type="PROSITE" id="PS50128"/>
    </source>
</evidence>
<dbReference type="PANTHER" id="PTHR23340:SF0">
    <property type="entry name" value="SURP AND G-PATCH DOMAIN-CONTAINING PROTEIN 1 ISOFORM X1"/>
    <property type="match status" value="1"/>
</dbReference>
<dbReference type="InterPro" id="IPR035967">
    <property type="entry name" value="SWAP/Surp_sf"/>
</dbReference>
<feature type="domain" description="G-patch" evidence="7">
    <location>
        <begin position="347"/>
        <end position="394"/>
    </location>
</feature>
<feature type="region of interest" description="Disordered" evidence="5">
    <location>
        <begin position="196"/>
        <end position="230"/>
    </location>
</feature>
<dbReference type="PROSITE" id="PS50174">
    <property type="entry name" value="G_PATCH"/>
    <property type="match status" value="1"/>
</dbReference>
<feature type="compositionally biased region" description="Polar residues" evidence="5">
    <location>
        <begin position="197"/>
        <end position="212"/>
    </location>
</feature>
<feature type="compositionally biased region" description="Basic and acidic residues" evidence="5">
    <location>
        <begin position="110"/>
        <end position="121"/>
    </location>
</feature>
<feature type="compositionally biased region" description="Low complexity" evidence="5">
    <location>
        <begin position="213"/>
        <end position="223"/>
    </location>
</feature>
<dbReference type="SMART" id="SM00648">
    <property type="entry name" value="SWAP"/>
    <property type="match status" value="1"/>
</dbReference>
<accession>A0A9Q1MVR9</accession>
<keyword evidence="4" id="KW-0539">Nucleus</keyword>
<protein>
    <recommendedName>
        <fullName evidence="10">SURP and G-patch domain-containing protein 1-like protein</fullName>
    </recommendedName>
</protein>
<dbReference type="GO" id="GO:0005654">
    <property type="term" value="C:nucleoplasm"/>
    <property type="evidence" value="ECO:0007669"/>
    <property type="project" value="TreeGrafter"/>
</dbReference>
<feature type="domain" description="SURP motif" evidence="6">
    <location>
        <begin position="144"/>
        <end position="187"/>
    </location>
</feature>
<keyword evidence="3" id="KW-0508">mRNA splicing</keyword>
<feature type="region of interest" description="Disordered" evidence="5">
    <location>
        <begin position="244"/>
        <end position="268"/>
    </location>
</feature>
<dbReference type="GO" id="GO:0008380">
    <property type="term" value="P:RNA splicing"/>
    <property type="evidence" value="ECO:0007669"/>
    <property type="project" value="UniProtKB-KW"/>
</dbReference>
<name>A0A9Q1MVR9_9SOLA</name>
<feature type="compositionally biased region" description="Basic and acidic residues" evidence="5">
    <location>
        <begin position="282"/>
        <end position="295"/>
    </location>
</feature>
<evidence type="ECO:0000313" key="8">
    <source>
        <dbReference type="EMBL" id="KAJ8565644.1"/>
    </source>
</evidence>
<feature type="region of interest" description="Disordered" evidence="5">
    <location>
        <begin position="282"/>
        <end position="309"/>
    </location>
</feature>
<dbReference type="EMBL" id="JAJAGQ010000004">
    <property type="protein sequence ID" value="KAJ8565644.1"/>
    <property type="molecule type" value="Genomic_DNA"/>
</dbReference>
<dbReference type="Gene3D" id="1.10.10.790">
    <property type="entry name" value="Surp module"/>
    <property type="match status" value="1"/>
</dbReference>
<evidence type="ECO:0000256" key="5">
    <source>
        <dbReference type="SAM" id="MobiDB-lite"/>
    </source>
</evidence>
<dbReference type="InterPro" id="IPR000061">
    <property type="entry name" value="Surp"/>
</dbReference>
<dbReference type="AlphaFoldDB" id="A0A9Q1MVR9"/>
<dbReference type="InterPro" id="IPR000467">
    <property type="entry name" value="G_patch_dom"/>
</dbReference>
<dbReference type="OrthoDB" id="4822at2759"/>
<keyword evidence="2" id="KW-0507">mRNA processing</keyword>
<dbReference type="SUPFAM" id="SSF109905">
    <property type="entry name" value="Surp module (SWAP domain)"/>
    <property type="match status" value="1"/>
</dbReference>
<evidence type="ECO:0000256" key="4">
    <source>
        <dbReference type="ARBA" id="ARBA00023242"/>
    </source>
</evidence>
<dbReference type="InterPro" id="IPR040169">
    <property type="entry name" value="SUGP1/2"/>
</dbReference>
<dbReference type="PANTHER" id="PTHR23340">
    <property type="entry name" value="ARGININE/SERINE RICH SPLICING FACTOR SF4/14"/>
    <property type="match status" value="1"/>
</dbReference>
<comment type="caution">
    <text evidence="8">The sequence shown here is derived from an EMBL/GenBank/DDBJ whole genome shotgun (WGS) entry which is preliminary data.</text>
</comment>
<feature type="region of interest" description="Disordered" evidence="5">
    <location>
        <begin position="84"/>
        <end position="144"/>
    </location>
</feature>
<dbReference type="Pfam" id="PF01805">
    <property type="entry name" value="Surp"/>
    <property type="match status" value="1"/>
</dbReference>
<comment type="subcellular location">
    <subcellularLocation>
        <location evidence="1">Nucleus</location>
    </subcellularLocation>
</comment>
<evidence type="ECO:0000313" key="9">
    <source>
        <dbReference type="Proteomes" id="UP001152561"/>
    </source>
</evidence>
<reference evidence="9" key="1">
    <citation type="journal article" date="2023" name="Proc. Natl. Acad. Sci. U.S.A.">
        <title>Genomic and structural basis for evolution of tropane alkaloid biosynthesis.</title>
        <authorList>
            <person name="Wanga Y.-J."/>
            <person name="Taina T."/>
            <person name="Yua J.-Y."/>
            <person name="Lia J."/>
            <person name="Xua B."/>
            <person name="Chenc J."/>
            <person name="D'Auriad J.C."/>
            <person name="Huanga J.-P."/>
            <person name="Huanga S.-X."/>
        </authorList>
    </citation>
    <scope>NUCLEOTIDE SEQUENCE [LARGE SCALE GENOMIC DNA]</scope>
    <source>
        <strain evidence="9">cv. KIB-2019</strain>
    </source>
</reference>
<evidence type="ECO:0008006" key="10">
    <source>
        <dbReference type="Google" id="ProtNLM"/>
    </source>
</evidence>
<dbReference type="GO" id="GO:0003723">
    <property type="term" value="F:RNA binding"/>
    <property type="evidence" value="ECO:0007669"/>
    <property type="project" value="InterPro"/>
</dbReference>
<dbReference type="PROSITE" id="PS50128">
    <property type="entry name" value="SURP"/>
    <property type="match status" value="1"/>
</dbReference>
<organism evidence="8 9">
    <name type="scientific">Anisodus acutangulus</name>
    <dbReference type="NCBI Taxonomy" id="402998"/>
    <lineage>
        <taxon>Eukaryota</taxon>
        <taxon>Viridiplantae</taxon>
        <taxon>Streptophyta</taxon>
        <taxon>Embryophyta</taxon>
        <taxon>Tracheophyta</taxon>
        <taxon>Spermatophyta</taxon>
        <taxon>Magnoliopsida</taxon>
        <taxon>eudicotyledons</taxon>
        <taxon>Gunneridae</taxon>
        <taxon>Pentapetalae</taxon>
        <taxon>asterids</taxon>
        <taxon>lamiids</taxon>
        <taxon>Solanales</taxon>
        <taxon>Solanaceae</taxon>
        <taxon>Solanoideae</taxon>
        <taxon>Hyoscyameae</taxon>
        <taxon>Anisodus</taxon>
    </lineage>
</organism>
<evidence type="ECO:0000256" key="2">
    <source>
        <dbReference type="ARBA" id="ARBA00022664"/>
    </source>
</evidence>
<dbReference type="Proteomes" id="UP001152561">
    <property type="component" value="Unassembled WGS sequence"/>
</dbReference>
<evidence type="ECO:0000256" key="1">
    <source>
        <dbReference type="ARBA" id="ARBA00004123"/>
    </source>
</evidence>
<sequence length="430" mass="46894">MEKPTDTSLFVNDGSFMERFKQLQQEKVKDASSKESKTTSSVLGASTPKAIISKPSLEFKANASRKATTAASGGKLAFSLKQKSKIAAPSVKLGEDEDEKEAGNSSGDGPIKRQRVEEPRALHQPLRQTDVAPNPPSDPTVKKVADKLASFVAKNGRQFEHITRQKNPGDTPFKFLFDESCPDYKYYEYRLGEEENTLSQTTDAETSHNVGVTSTATPSSASSFHKSHQQHMNYQIPASALYGATENTSSSESAEKSGHVSGPSGSDPIAMMEYYMKKAAQEEKLRAPRSSKDEMPPPASLQVPGKKGHHMGDYIPPEELAKFLSTCNDAAARKAAIEAAERSKIQADNIGHKLLSKMGWREGEGLGSSKSGIADPITAGSVKSNNLGVGAHQPGEVTPEDDIYEQYKKRMMLGYKYRPNPLNNPRKAYY</sequence>
<evidence type="ECO:0000259" key="7">
    <source>
        <dbReference type="PROSITE" id="PS50174"/>
    </source>
</evidence>
<evidence type="ECO:0000256" key="3">
    <source>
        <dbReference type="ARBA" id="ARBA00023187"/>
    </source>
</evidence>